<sequence length="84" mass="9860">MASTSTSSTEGRREAEYEISDDHRGAWECHERTVQELLQRRRAYAMVVPTNGLFDEREMERRDRLRALMVRLKADGQVNHLLRA</sequence>
<accession>A0A811RXC3</accession>
<protein>
    <submittedName>
        <fullName evidence="1">Uncharacterized protein</fullName>
    </submittedName>
</protein>
<reference evidence="1" key="1">
    <citation type="submission" date="2020-10" db="EMBL/GenBank/DDBJ databases">
        <authorList>
            <person name="Han B."/>
            <person name="Lu T."/>
            <person name="Zhao Q."/>
            <person name="Huang X."/>
            <person name="Zhao Y."/>
        </authorList>
    </citation>
    <scope>NUCLEOTIDE SEQUENCE</scope>
</reference>
<dbReference type="Proteomes" id="UP000604825">
    <property type="component" value="Unassembled WGS sequence"/>
</dbReference>
<keyword evidence="2" id="KW-1185">Reference proteome</keyword>
<comment type="caution">
    <text evidence="1">The sequence shown here is derived from an EMBL/GenBank/DDBJ whole genome shotgun (WGS) entry which is preliminary data.</text>
</comment>
<proteinExistence type="predicted"/>
<evidence type="ECO:0000313" key="2">
    <source>
        <dbReference type="Proteomes" id="UP000604825"/>
    </source>
</evidence>
<organism evidence="1 2">
    <name type="scientific">Miscanthus lutarioriparius</name>
    <dbReference type="NCBI Taxonomy" id="422564"/>
    <lineage>
        <taxon>Eukaryota</taxon>
        <taxon>Viridiplantae</taxon>
        <taxon>Streptophyta</taxon>
        <taxon>Embryophyta</taxon>
        <taxon>Tracheophyta</taxon>
        <taxon>Spermatophyta</taxon>
        <taxon>Magnoliopsida</taxon>
        <taxon>Liliopsida</taxon>
        <taxon>Poales</taxon>
        <taxon>Poaceae</taxon>
        <taxon>PACMAD clade</taxon>
        <taxon>Panicoideae</taxon>
        <taxon>Andropogonodae</taxon>
        <taxon>Andropogoneae</taxon>
        <taxon>Saccharinae</taxon>
        <taxon>Miscanthus</taxon>
    </lineage>
</organism>
<name>A0A811RXC3_9POAL</name>
<evidence type="ECO:0000313" key="1">
    <source>
        <dbReference type="EMBL" id="CAD6333468.1"/>
    </source>
</evidence>
<dbReference type="AlphaFoldDB" id="A0A811RXC3"/>
<dbReference type="EMBL" id="CAJGYO010000017">
    <property type="protein sequence ID" value="CAD6333468.1"/>
    <property type="molecule type" value="Genomic_DNA"/>
</dbReference>
<gene>
    <name evidence="1" type="ORF">NCGR_LOCUS57566</name>
</gene>